<dbReference type="InterPro" id="IPR000182">
    <property type="entry name" value="GNAT_dom"/>
</dbReference>
<proteinExistence type="predicted"/>
<organism evidence="2 3">
    <name type="scientific">Paludisphaera mucosa</name>
    <dbReference type="NCBI Taxonomy" id="3030827"/>
    <lineage>
        <taxon>Bacteria</taxon>
        <taxon>Pseudomonadati</taxon>
        <taxon>Planctomycetota</taxon>
        <taxon>Planctomycetia</taxon>
        <taxon>Isosphaerales</taxon>
        <taxon>Isosphaeraceae</taxon>
        <taxon>Paludisphaera</taxon>
    </lineage>
</organism>
<name>A0ABT6FJQ1_9BACT</name>
<dbReference type="CDD" id="cd04301">
    <property type="entry name" value="NAT_SF"/>
    <property type="match status" value="1"/>
</dbReference>
<dbReference type="RefSeq" id="WP_277864090.1">
    <property type="nucleotide sequence ID" value="NZ_JARRAG010000002.1"/>
</dbReference>
<dbReference type="Gene3D" id="3.40.630.30">
    <property type="match status" value="1"/>
</dbReference>
<accession>A0ABT6FJQ1</accession>
<evidence type="ECO:0000259" key="1">
    <source>
        <dbReference type="PROSITE" id="PS51186"/>
    </source>
</evidence>
<comment type="caution">
    <text evidence="2">The sequence shown here is derived from an EMBL/GenBank/DDBJ whole genome shotgun (WGS) entry which is preliminary data.</text>
</comment>
<gene>
    <name evidence="2" type="ORF">PZE19_28985</name>
</gene>
<dbReference type="EMBL" id="JARRAG010000002">
    <property type="protein sequence ID" value="MDG3007818.1"/>
    <property type="molecule type" value="Genomic_DNA"/>
</dbReference>
<dbReference type="Pfam" id="PF00583">
    <property type="entry name" value="Acetyltransf_1"/>
    <property type="match status" value="1"/>
</dbReference>
<reference evidence="2 3" key="1">
    <citation type="submission" date="2023-03" db="EMBL/GenBank/DDBJ databases">
        <title>Paludisphaera mucosa sp. nov. a novel planctomycete from northern fen.</title>
        <authorList>
            <person name="Ivanova A."/>
        </authorList>
    </citation>
    <scope>NUCLEOTIDE SEQUENCE [LARGE SCALE GENOMIC DNA]</scope>
    <source>
        <strain evidence="2 3">Pla2</strain>
    </source>
</reference>
<dbReference type="InterPro" id="IPR016181">
    <property type="entry name" value="Acyl_CoA_acyltransferase"/>
</dbReference>
<evidence type="ECO:0000313" key="3">
    <source>
        <dbReference type="Proteomes" id="UP001216907"/>
    </source>
</evidence>
<keyword evidence="3" id="KW-1185">Reference proteome</keyword>
<protein>
    <submittedName>
        <fullName evidence="2">GNAT family N-acetyltransferase</fullName>
    </submittedName>
</protein>
<evidence type="ECO:0000313" key="2">
    <source>
        <dbReference type="EMBL" id="MDG3007818.1"/>
    </source>
</evidence>
<feature type="domain" description="N-acetyltransferase" evidence="1">
    <location>
        <begin position="166"/>
        <end position="320"/>
    </location>
</feature>
<sequence>MAASNLQILRCPAGDRGPALEVLYQGLERRVRSALVAQALEDDRTGRVDLSGLWIARKAGWGSSPRLVGALLTQVLPGRAAAVWAPQTTAVWNRPEVAAALVRGALDALRGDGVAIAQAVLDESADPRGGPDLARGGMPRVTELVYLRRETATPLAAPRRPAAARLAWRGLDEVGEPALRDALEATYAGSLDMPEIEGARSIDEVLEGHRGAAGHHPDRWRLGFAPDDPEAVAVLLLAASPDRDAWEVVYLGLRPRARGRGFGAQAVAHALEAARPHAEAIELAVDARNDPAVRLYRATGFVPFDRRAVHLAVLSRGGLRADGPGPGPPLP</sequence>
<dbReference type="PROSITE" id="PS51186">
    <property type="entry name" value="GNAT"/>
    <property type="match status" value="1"/>
</dbReference>
<dbReference type="SUPFAM" id="SSF55729">
    <property type="entry name" value="Acyl-CoA N-acyltransferases (Nat)"/>
    <property type="match status" value="1"/>
</dbReference>
<dbReference type="Proteomes" id="UP001216907">
    <property type="component" value="Unassembled WGS sequence"/>
</dbReference>